<keyword evidence="4" id="KW-1185">Reference proteome</keyword>
<evidence type="ECO:0000313" key="3">
    <source>
        <dbReference type="Ensembl" id="ENSHHUP00000004002.1"/>
    </source>
</evidence>
<dbReference type="GeneTree" id="ENSGT00940000153798"/>
<dbReference type="InterPro" id="IPR011993">
    <property type="entry name" value="PH-like_dom_sf"/>
</dbReference>
<organism evidence="3 4">
    <name type="scientific">Hucho hucho</name>
    <name type="common">huchen</name>
    <dbReference type="NCBI Taxonomy" id="62062"/>
    <lineage>
        <taxon>Eukaryota</taxon>
        <taxon>Metazoa</taxon>
        <taxon>Chordata</taxon>
        <taxon>Craniata</taxon>
        <taxon>Vertebrata</taxon>
        <taxon>Euteleostomi</taxon>
        <taxon>Actinopterygii</taxon>
        <taxon>Neopterygii</taxon>
        <taxon>Teleostei</taxon>
        <taxon>Protacanthopterygii</taxon>
        <taxon>Salmoniformes</taxon>
        <taxon>Salmonidae</taxon>
        <taxon>Salmoninae</taxon>
        <taxon>Hucho</taxon>
    </lineage>
</organism>
<reference evidence="4" key="1">
    <citation type="submission" date="2018-06" db="EMBL/GenBank/DDBJ databases">
        <title>Genome assembly of Danube salmon.</title>
        <authorList>
            <person name="Macqueen D.J."/>
            <person name="Gundappa M.K."/>
        </authorList>
    </citation>
    <scope>NUCLEOTIDE SEQUENCE [LARGE SCALE GENOMIC DNA]</scope>
</reference>
<dbReference type="GO" id="GO:0005085">
    <property type="term" value="F:guanyl-nucleotide exchange factor activity"/>
    <property type="evidence" value="ECO:0007669"/>
    <property type="project" value="UniProtKB-KW"/>
</dbReference>
<dbReference type="InterPro" id="IPR035899">
    <property type="entry name" value="DBL_dom_sf"/>
</dbReference>
<dbReference type="PANTHER" id="PTHR12877:SF16">
    <property type="entry name" value="RHO GUANINE NUCLEOTIDE EXCHANGE FACTOR 10-LIKE PROTEIN"/>
    <property type="match status" value="1"/>
</dbReference>
<dbReference type="AlphaFoldDB" id="A0A4W5JK03"/>
<dbReference type="GO" id="GO:0032933">
    <property type="term" value="P:SREBP signaling pathway"/>
    <property type="evidence" value="ECO:0007669"/>
    <property type="project" value="TreeGrafter"/>
</dbReference>
<dbReference type="Pfam" id="PF19057">
    <property type="entry name" value="PH_19"/>
    <property type="match status" value="1"/>
</dbReference>
<dbReference type="GO" id="GO:0005829">
    <property type="term" value="C:cytosol"/>
    <property type="evidence" value="ECO:0007669"/>
    <property type="project" value="TreeGrafter"/>
</dbReference>
<keyword evidence="1" id="KW-0344">Guanine-nucleotide releasing factor</keyword>
<feature type="coiled-coil region" evidence="2">
    <location>
        <begin position="15"/>
        <end position="42"/>
    </location>
</feature>
<proteinExistence type="predicted"/>
<dbReference type="GO" id="GO:0051496">
    <property type="term" value="P:positive regulation of stress fiber assembly"/>
    <property type="evidence" value="ECO:0007669"/>
    <property type="project" value="TreeGrafter"/>
</dbReference>
<evidence type="ECO:0000256" key="2">
    <source>
        <dbReference type="SAM" id="Coils"/>
    </source>
</evidence>
<reference evidence="3" key="2">
    <citation type="submission" date="2025-08" db="UniProtKB">
        <authorList>
            <consortium name="Ensembl"/>
        </authorList>
    </citation>
    <scope>IDENTIFICATION</scope>
</reference>
<name>A0A4W5JK03_9TELE</name>
<reference evidence="3" key="3">
    <citation type="submission" date="2025-09" db="UniProtKB">
        <authorList>
            <consortium name="Ensembl"/>
        </authorList>
    </citation>
    <scope>IDENTIFICATION</scope>
</reference>
<dbReference type="SUPFAM" id="SSF50729">
    <property type="entry name" value="PH domain-like"/>
    <property type="match status" value="1"/>
</dbReference>
<dbReference type="InterPro" id="IPR039919">
    <property type="entry name" value="ARHGEF10/ARHGEF17"/>
</dbReference>
<dbReference type="GO" id="GO:0030036">
    <property type="term" value="P:actin cytoskeleton organization"/>
    <property type="evidence" value="ECO:0007669"/>
    <property type="project" value="TreeGrafter"/>
</dbReference>
<dbReference type="STRING" id="62062.ENSHHUP00000004002"/>
<dbReference type="Ensembl" id="ENSHHUT00000004133.1">
    <property type="protein sequence ID" value="ENSHHUP00000004002.1"/>
    <property type="gene ID" value="ENSHHUG00000002513.1"/>
</dbReference>
<dbReference type="Gene3D" id="2.30.29.30">
    <property type="entry name" value="Pleckstrin-homology domain (PH domain)/Phosphotyrosine-binding domain (PTB)"/>
    <property type="match status" value="1"/>
</dbReference>
<sequence length="210" mass="23031">MLKNTSKGHVDCLPLQLALTELEMLAEKLNEQKRVADQIAETQQLARSASDRSLSKQLNSDQGSLVLCETLIETVYGERGQVLKSKERKVFLFNDILICANINVKGPLDNSSLVPVGPKYTMKWSAPLLQVQVVEVGQEASQAKETLFQHGGAKHPGSACPPGKVILGPPRLYQELQDLQHDLSVVEEVTLLVGTLQGTYQVHPTPLLTI</sequence>
<evidence type="ECO:0000313" key="4">
    <source>
        <dbReference type="Proteomes" id="UP000314982"/>
    </source>
</evidence>
<dbReference type="SUPFAM" id="SSF48065">
    <property type="entry name" value="DBL homology domain (DH-domain)"/>
    <property type="match status" value="1"/>
</dbReference>
<protein>
    <submittedName>
        <fullName evidence="3">Uncharacterized protein</fullName>
    </submittedName>
</protein>
<accession>A0A4W5JK03</accession>
<dbReference type="PANTHER" id="PTHR12877">
    <property type="entry name" value="RHO GUANINE NUCLEOTIDE EXCHANGE FACTOR"/>
    <property type="match status" value="1"/>
</dbReference>
<evidence type="ECO:0000256" key="1">
    <source>
        <dbReference type="ARBA" id="ARBA00022658"/>
    </source>
</evidence>
<dbReference type="Proteomes" id="UP000314982">
    <property type="component" value="Unassembled WGS sequence"/>
</dbReference>
<keyword evidence="2" id="KW-0175">Coiled coil</keyword>